<dbReference type="EMBL" id="QUNO01000001">
    <property type="protein sequence ID" value="REH55238.1"/>
    <property type="molecule type" value="Genomic_DNA"/>
</dbReference>
<gene>
    <name evidence="1" type="ORF">BCF44_101255</name>
</gene>
<accession>A0A3E0I8Y9</accession>
<evidence type="ECO:0000313" key="2">
    <source>
        <dbReference type="Proteomes" id="UP000256269"/>
    </source>
</evidence>
<dbReference type="RefSeq" id="WP_170217289.1">
    <property type="nucleotide sequence ID" value="NZ_CP144375.1"/>
</dbReference>
<organism evidence="1 2">
    <name type="scientific">Kutzneria buriramensis</name>
    <dbReference type="NCBI Taxonomy" id="1045776"/>
    <lineage>
        <taxon>Bacteria</taxon>
        <taxon>Bacillati</taxon>
        <taxon>Actinomycetota</taxon>
        <taxon>Actinomycetes</taxon>
        <taxon>Pseudonocardiales</taxon>
        <taxon>Pseudonocardiaceae</taxon>
        <taxon>Kutzneria</taxon>
    </lineage>
</organism>
<reference evidence="1 2" key="1">
    <citation type="submission" date="2018-08" db="EMBL/GenBank/DDBJ databases">
        <title>Genomic Encyclopedia of Archaeal and Bacterial Type Strains, Phase II (KMG-II): from individual species to whole genera.</title>
        <authorList>
            <person name="Goeker M."/>
        </authorList>
    </citation>
    <scope>NUCLEOTIDE SEQUENCE [LARGE SCALE GENOMIC DNA]</scope>
    <source>
        <strain evidence="1 2">DSM 45791</strain>
    </source>
</reference>
<sequence length="58" mass="6337">MTRRAETAQALLATISRIAMLRTAIADQDDATLLLPALLGAHLVRRWWSVPLRRAGAG</sequence>
<comment type="caution">
    <text evidence="1">The sequence shown here is derived from an EMBL/GenBank/DDBJ whole genome shotgun (WGS) entry which is preliminary data.</text>
</comment>
<evidence type="ECO:0000313" key="1">
    <source>
        <dbReference type="EMBL" id="REH55238.1"/>
    </source>
</evidence>
<dbReference type="Proteomes" id="UP000256269">
    <property type="component" value="Unassembled WGS sequence"/>
</dbReference>
<protein>
    <submittedName>
        <fullName evidence="1">Uncharacterized protein</fullName>
    </submittedName>
</protein>
<keyword evidence="2" id="KW-1185">Reference proteome</keyword>
<dbReference type="AlphaFoldDB" id="A0A3E0I8Y9"/>
<proteinExistence type="predicted"/>
<name>A0A3E0I8Y9_9PSEU</name>